<sequence length="210" mass="23477">MSPRSITRYDESVAIPEARIDFKPPAGAPARAATITFNTGRDIPRTGLHWHETHTEYLQVLQGHALITLGDRTAVFTKDDGVITIPPFTIHGFGRADQTDEGKCSRDIELLMREWTDPADGDKELFFRNVMGLAKDWKRTLLGNVSMAISALVVSRGHDSYPVFWHGPTLFGKAVQVAVMRGTTYTVLRLVAIVGWLGGYRVEYEEYTPK</sequence>
<evidence type="ECO:0000313" key="2">
    <source>
        <dbReference type="Proteomes" id="UP001321760"/>
    </source>
</evidence>
<organism evidence="1 2">
    <name type="scientific">Podospora aff. communis PSN243</name>
    <dbReference type="NCBI Taxonomy" id="3040156"/>
    <lineage>
        <taxon>Eukaryota</taxon>
        <taxon>Fungi</taxon>
        <taxon>Dikarya</taxon>
        <taxon>Ascomycota</taxon>
        <taxon>Pezizomycotina</taxon>
        <taxon>Sordariomycetes</taxon>
        <taxon>Sordariomycetidae</taxon>
        <taxon>Sordariales</taxon>
        <taxon>Podosporaceae</taxon>
        <taxon>Podospora</taxon>
    </lineage>
</organism>
<dbReference type="EMBL" id="MU865923">
    <property type="protein sequence ID" value="KAK4452721.1"/>
    <property type="molecule type" value="Genomic_DNA"/>
</dbReference>
<evidence type="ECO:0000313" key="1">
    <source>
        <dbReference type="EMBL" id="KAK4452721.1"/>
    </source>
</evidence>
<dbReference type="AlphaFoldDB" id="A0AAV9H1I0"/>
<reference evidence="1" key="1">
    <citation type="journal article" date="2023" name="Mol. Phylogenet. Evol.">
        <title>Genome-scale phylogeny and comparative genomics of the fungal order Sordariales.</title>
        <authorList>
            <person name="Hensen N."/>
            <person name="Bonometti L."/>
            <person name="Westerberg I."/>
            <person name="Brannstrom I.O."/>
            <person name="Guillou S."/>
            <person name="Cros-Aarteil S."/>
            <person name="Calhoun S."/>
            <person name="Haridas S."/>
            <person name="Kuo A."/>
            <person name="Mondo S."/>
            <person name="Pangilinan J."/>
            <person name="Riley R."/>
            <person name="LaButti K."/>
            <person name="Andreopoulos B."/>
            <person name="Lipzen A."/>
            <person name="Chen C."/>
            <person name="Yan M."/>
            <person name="Daum C."/>
            <person name="Ng V."/>
            <person name="Clum A."/>
            <person name="Steindorff A."/>
            <person name="Ohm R.A."/>
            <person name="Martin F."/>
            <person name="Silar P."/>
            <person name="Natvig D.O."/>
            <person name="Lalanne C."/>
            <person name="Gautier V."/>
            <person name="Ament-Velasquez S.L."/>
            <person name="Kruys A."/>
            <person name="Hutchinson M.I."/>
            <person name="Powell A.J."/>
            <person name="Barry K."/>
            <person name="Miller A.N."/>
            <person name="Grigoriev I.V."/>
            <person name="Debuchy R."/>
            <person name="Gladieux P."/>
            <person name="Hiltunen Thoren M."/>
            <person name="Johannesson H."/>
        </authorList>
    </citation>
    <scope>NUCLEOTIDE SEQUENCE</scope>
    <source>
        <strain evidence="1">PSN243</strain>
    </source>
</reference>
<gene>
    <name evidence="1" type="ORF">QBC34DRAFT_455708</name>
</gene>
<evidence type="ECO:0008006" key="3">
    <source>
        <dbReference type="Google" id="ProtNLM"/>
    </source>
</evidence>
<dbReference type="InterPro" id="IPR014710">
    <property type="entry name" value="RmlC-like_jellyroll"/>
</dbReference>
<keyword evidence="2" id="KW-1185">Reference proteome</keyword>
<dbReference type="Gene3D" id="2.60.120.10">
    <property type="entry name" value="Jelly Rolls"/>
    <property type="match status" value="1"/>
</dbReference>
<dbReference type="CDD" id="cd02208">
    <property type="entry name" value="cupin_RmlC-like"/>
    <property type="match status" value="1"/>
</dbReference>
<dbReference type="SUPFAM" id="SSF51182">
    <property type="entry name" value="RmlC-like cupins"/>
    <property type="match status" value="1"/>
</dbReference>
<dbReference type="Proteomes" id="UP001321760">
    <property type="component" value="Unassembled WGS sequence"/>
</dbReference>
<reference evidence="1" key="2">
    <citation type="submission" date="2023-05" db="EMBL/GenBank/DDBJ databases">
        <authorList>
            <consortium name="Lawrence Berkeley National Laboratory"/>
            <person name="Steindorff A."/>
            <person name="Hensen N."/>
            <person name="Bonometti L."/>
            <person name="Westerberg I."/>
            <person name="Brannstrom I.O."/>
            <person name="Guillou S."/>
            <person name="Cros-Aarteil S."/>
            <person name="Calhoun S."/>
            <person name="Haridas S."/>
            <person name="Kuo A."/>
            <person name="Mondo S."/>
            <person name="Pangilinan J."/>
            <person name="Riley R."/>
            <person name="Labutti K."/>
            <person name="Andreopoulos B."/>
            <person name="Lipzen A."/>
            <person name="Chen C."/>
            <person name="Yanf M."/>
            <person name="Daum C."/>
            <person name="Ng V."/>
            <person name="Clum A."/>
            <person name="Ohm R."/>
            <person name="Martin F."/>
            <person name="Silar P."/>
            <person name="Natvig D."/>
            <person name="Lalanne C."/>
            <person name="Gautier V."/>
            <person name="Ament-Velasquez S.L."/>
            <person name="Kruys A."/>
            <person name="Hutchinson M.I."/>
            <person name="Powell A.J."/>
            <person name="Barry K."/>
            <person name="Miller A.N."/>
            <person name="Grigoriev I.V."/>
            <person name="Debuchy R."/>
            <person name="Gladieux P."/>
            <person name="Thoren M.H."/>
            <person name="Johannesson H."/>
        </authorList>
    </citation>
    <scope>NUCLEOTIDE SEQUENCE</scope>
    <source>
        <strain evidence="1">PSN243</strain>
    </source>
</reference>
<accession>A0AAV9H1I0</accession>
<protein>
    <recommendedName>
        <fullName evidence="3">Cupin 2 conserved barrel domain-containing protein</fullName>
    </recommendedName>
</protein>
<proteinExistence type="predicted"/>
<dbReference type="InterPro" id="IPR011051">
    <property type="entry name" value="RmlC_Cupin_sf"/>
</dbReference>
<comment type="caution">
    <text evidence="1">The sequence shown here is derived from an EMBL/GenBank/DDBJ whole genome shotgun (WGS) entry which is preliminary data.</text>
</comment>
<name>A0AAV9H1I0_9PEZI</name>